<evidence type="ECO:0000313" key="1">
    <source>
        <dbReference type="EMBL" id="KAF9696995.1"/>
    </source>
</evidence>
<evidence type="ECO:0000313" key="2">
    <source>
        <dbReference type="Proteomes" id="UP000651452"/>
    </source>
</evidence>
<reference evidence="1" key="1">
    <citation type="submission" date="2018-12" db="EMBL/GenBank/DDBJ databases">
        <authorList>
            <person name="Syme R.A."/>
            <person name="Farfan-Caceres L."/>
            <person name="Lichtenzveig J."/>
        </authorList>
    </citation>
    <scope>NUCLEOTIDE SEQUENCE</scope>
    <source>
        <strain evidence="1">Al4</strain>
    </source>
</reference>
<dbReference type="OrthoDB" id="5273647at2759"/>
<organism evidence="1 2">
    <name type="scientific">Ascochyta lentis</name>
    <dbReference type="NCBI Taxonomy" id="205686"/>
    <lineage>
        <taxon>Eukaryota</taxon>
        <taxon>Fungi</taxon>
        <taxon>Dikarya</taxon>
        <taxon>Ascomycota</taxon>
        <taxon>Pezizomycotina</taxon>
        <taxon>Dothideomycetes</taxon>
        <taxon>Pleosporomycetidae</taxon>
        <taxon>Pleosporales</taxon>
        <taxon>Pleosporineae</taxon>
        <taxon>Didymellaceae</taxon>
        <taxon>Ascochyta</taxon>
    </lineage>
</organism>
<dbReference type="AlphaFoldDB" id="A0A8H7J5I1"/>
<accession>A0A8H7J5I1</accession>
<protein>
    <submittedName>
        <fullName evidence="1">Uncharacterized protein</fullName>
    </submittedName>
</protein>
<name>A0A8H7J5I1_9PLEO</name>
<gene>
    <name evidence="1" type="ORF">EKO04_005118</name>
</gene>
<dbReference type="EMBL" id="RZGK01000008">
    <property type="protein sequence ID" value="KAF9696995.1"/>
    <property type="molecule type" value="Genomic_DNA"/>
</dbReference>
<reference evidence="1" key="2">
    <citation type="submission" date="2020-09" db="EMBL/GenBank/DDBJ databases">
        <title>Reference genome assembly for Australian Ascochyta lentis isolate Al4.</title>
        <authorList>
            <person name="Lee R.C."/>
            <person name="Farfan-Caceres L.M."/>
            <person name="Debler J.W."/>
            <person name="Williams A.H."/>
            <person name="Henares B.M."/>
        </authorList>
    </citation>
    <scope>NUCLEOTIDE SEQUENCE</scope>
    <source>
        <strain evidence="1">Al4</strain>
    </source>
</reference>
<sequence>MSEFVIGQQGSSYKATLCSQENGATCIEELHLGIKVTIVYSVATQDQLSQKEGSSSNKDEAASTSGFSDFTVCPPDHQLYLVEEKTMTVLKPASFLLGWNEEGIILKTKNLLQVLTNLGETRMGIMSALADLNGMATIRGVGEGIDETLLDVDIEGVGEDMLADEDNGVEVLEVALVLLVALEDMRSEELDWIVDDRPAVEELDATTVLNMLDEDTIDEGTTDGVGEGEGVTLVTRDIPGSSQYVIMV</sequence>
<keyword evidence="2" id="KW-1185">Reference proteome</keyword>
<proteinExistence type="predicted"/>
<dbReference type="Proteomes" id="UP000651452">
    <property type="component" value="Unassembled WGS sequence"/>
</dbReference>
<comment type="caution">
    <text evidence="1">The sequence shown here is derived from an EMBL/GenBank/DDBJ whole genome shotgun (WGS) entry which is preliminary data.</text>
</comment>